<protein>
    <submittedName>
        <fullName evidence="3">Uncharacterized protein</fullName>
    </submittedName>
</protein>
<accession>A0A1D8KRY7</accession>
<dbReference type="RefSeq" id="YP_009321105.1">
    <property type="nucleotide sequence ID" value="NC_031903.1"/>
</dbReference>
<gene>
    <name evidence="1" type="ORF">C350210_194</name>
    <name evidence="2" type="ORF">N440310_193</name>
    <name evidence="3" type="ORF">T191209_193</name>
</gene>
<evidence type="ECO:0000313" key="4">
    <source>
        <dbReference type="Proteomes" id="UP000202158"/>
    </source>
</evidence>
<evidence type="ECO:0000313" key="2">
    <source>
        <dbReference type="EMBL" id="AOV61239.1"/>
    </source>
</evidence>
<evidence type="ECO:0000313" key="5">
    <source>
        <dbReference type="Proteomes" id="UP000241089"/>
    </source>
</evidence>
<dbReference type="KEGG" id="vg:30306264"/>
<keyword evidence="6" id="KW-1185">Reference proteome</keyword>
<name>A0A1D8KRY7_9CAUD</name>
<sequence length="153" mass="16608">MIKKIKETLGQIFHSPEATGSWSGDDITVNMDGGVGGSWTVNDDDDGLDYEDMYYTGVPAPTYLPDDPWFGPATYSEKQIDFKTAHDAAVADNQLLAEGDDGVVESSDIHQKMYEIATKNQSTTLHLDPIGGSENFHEGPGGWMSGTGLTQFK</sequence>
<dbReference type="EMBL" id="KU686208">
    <property type="protein sequence ID" value="AOV61239.1"/>
    <property type="molecule type" value="Genomic_DNA"/>
</dbReference>
<dbReference type="EMBL" id="KU686207">
    <property type="protein sequence ID" value="AOV61025.1"/>
    <property type="molecule type" value="Genomic_DNA"/>
</dbReference>
<dbReference type="Proteomes" id="UP000241089">
    <property type="component" value="Segment"/>
</dbReference>
<dbReference type="Proteomes" id="UP000202158">
    <property type="component" value="Segment"/>
</dbReference>
<proteinExistence type="predicted"/>
<dbReference type="GeneID" id="30306264"/>
<reference evidence="4 5" key="1">
    <citation type="journal article" date="2016" name="Virology">
        <title>The genomic content and context of auxiliary metabolic genes in marine cyanomyoviruses.</title>
        <authorList>
            <person name="Crummett L.T."/>
            <person name="Puxty R.J."/>
            <person name="Weihe C."/>
            <person name="Marston M.F."/>
            <person name="Martiny J.B."/>
        </authorList>
    </citation>
    <scope>NUCLEOTIDE SEQUENCE [LARGE SCALE GENOMIC DNA]</scope>
    <source>
        <strain evidence="1">0210CC35</strain>
        <strain evidence="2">0310NB44</strain>
        <strain evidence="3">1209TA19</strain>
    </source>
</reference>
<dbReference type="OrthoDB" id="20756at10239"/>
<dbReference type="EMBL" id="KU686209">
    <property type="protein sequence ID" value="AOV61453.1"/>
    <property type="molecule type" value="Genomic_DNA"/>
</dbReference>
<organism evidence="3 4">
    <name type="scientific">Synechococcus phage S-CAM22</name>
    <dbReference type="NCBI Taxonomy" id="1883365"/>
    <lineage>
        <taxon>Viruses</taxon>
        <taxon>Duplodnaviria</taxon>
        <taxon>Heunggongvirae</taxon>
        <taxon>Uroviricota</taxon>
        <taxon>Caudoviricetes</taxon>
        <taxon>Pantevenvirales</taxon>
        <taxon>Kyanoviridae</taxon>
        <taxon>Alisovirus</taxon>
        <taxon>Alisovirus socal22</taxon>
    </lineage>
</organism>
<evidence type="ECO:0000313" key="3">
    <source>
        <dbReference type="EMBL" id="AOV61453.1"/>
    </source>
</evidence>
<evidence type="ECO:0000313" key="1">
    <source>
        <dbReference type="EMBL" id="AOV61025.1"/>
    </source>
</evidence>
<dbReference type="Proteomes" id="UP000241975">
    <property type="component" value="Segment"/>
</dbReference>
<evidence type="ECO:0000313" key="6">
    <source>
        <dbReference type="Proteomes" id="UP000241975"/>
    </source>
</evidence>